<protein>
    <submittedName>
        <fullName evidence="1">Uncharacterized protein</fullName>
    </submittedName>
</protein>
<gene>
    <name evidence="1" type="ORF">PHYSODRAFT_286023</name>
</gene>
<dbReference type="AlphaFoldDB" id="G4ZHI7"/>
<keyword evidence="2" id="KW-1185">Reference proteome</keyword>
<name>G4ZHI7_PHYSP</name>
<accession>G4ZHI7</accession>
<dbReference type="EMBL" id="JH159154">
    <property type="protein sequence ID" value="EGZ18067.1"/>
    <property type="molecule type" value="Genomic_DNA"/>
</dbReference>
<evidence type="ECO:0000313" key="1">
    <source>
        <dbReference type="EMBL" id="EGZ18067.1"/>
    </source>
</evidence>
<evidence type="ECO:0000313" key="2">
    <source>
        <dbReference type="Proteomes" id="UP000002640"/>
    </source>
</evidence>
<organism evidence="1 2">
    <name type="scientific">Phytophthora sojae (strain P6497)</name>
    <name type="common">Soybean stem and root rot agent</name>
    <name type="synonym">Phytophthora megasperma f. sp. glycines</name>
    <dbReference type="NCBI Taxonomy" id="1094619"/>
    <lineage>
        <taxon>Eukaryota</taxon>
        <taxon>Sar</taxon>
        <taxon>Stramenopiles</taxon>
        <taxon>Oomycota</taxon>
        <taxon>Peronosporomycetes</taxon>
        <taxon>Peronosporales</taxon>
        <taxon>Peronosporaceae</taxon>
        <taxon>Phytophthora</taxon>
    </lineage>
</organism>
<dbReference type="Proteomes" id="UP000002640">
    <property type="component" value="Unassembled WGS sequence"/>
</dbReference>
<dbReference type="RefSeq" id="XP_009527125.1">
    <property type="nucleotide sequence ID" value="XM_009528830.1"/>
</dbReference>
<dbReference type="InParanoid" id="G4ZHI7"/>
<proteinExistence type="predicted"/>
<dbReference type="OMA" id="NIGAFWF"/>
<reference evidence="1 2" key="1">
    <citation type="journal article" date="2006" name="Science">
        <title>Phytophthora genome sequences uncover evolutionary origins and mechanisms of pathogenesis.</title>
        <authorList>
            <person name="Tyler B.M."/>
            <person name="Tripathy S."/>
            <person name="Zhang X."/>
            <person name="Dehal P."/>
            <person name="Jiang R.H."/>
            <person name="Aerts A."/>
            <person name="Arredondo F.D."/>
            <person name="Baxter L."/>
            <person name="Bensasson D."/>
            <person name="Beynon J.L."/>
            <person name="Chapman J."/>
            <person name="Damasceno C.M."/>
            <person name="Dorrance A.E."/>
            <person name="Dou D."/>
            <person name="Dickerman A.W."/>
            <person name="Dubchak I.L."/>
            <person name="Garbelotto M."/>
            <person name="Gijzen M."/>
            <person name="Gordon S.G."/>
            <person name="Govers F."/>
            <person name="Grunwald N.J."/>
            <person name="Huang W."/>
            <person name="Ivors K.L."/>
            <person name="Jones R.W."/>
            <person name="Kamoun S."/>
            <person name="Krampis K."/>
            <person name="Lamour K.H."/>
            <person name="Lee M.K."/>
            <person name="McDonald W.H."/>
            <person name="Medina M."/>
            <person name="Meijer H.J."/>
            <person name="Nordberg E.K."/>
            <person name="Maclean D.J."/>
            <person name="Ospina-Giraldo M.D."/>
            <person name="Morris P.F."/>
            <person name="Phuntumart V."/>
            <person name="Putnam N.H."/>
            <person name="Rash S."/>
            <person name="Rose J.K."/>
            <person name="Sakihama Y."/>
            <person name="Salamov A.A."/>
            <person name="Savidor A."/>
            <person name="Scheuring C.F."/>
            <person name="Smith B.M."/>
            <person name="Sobral B.W."/>
            <person name="Terry A."/>
            <person name="Torto-Alalibo T.A."/>
            <person name="Win J."/>
            <person name="Xu Z."/>
            <person name="Zhang H."/>
            <person name="Grigoriev I.V."/>
            <person name="Rokhsar D.S."/>
            <person name="Boore J.L."/>
        </authorList>
    </citation>
    <scope>NUCLEOTIDE SEQUENCE [LARGE SCALE GENOMIC DNA]</scope>
    <source>
        <strain evidence="1 2">P6497</strain>
    </source>
</reference>
<dbReference type="KEGG" id="psoj:PHYSODRAFT_286023"/>
<dbReference type="GeneID" id="20640220"/>
<sequence length="93" mass="10652">MCLVKFAELAASPETAKKRIEQHGNSDIYLKRANNDGQSKYVRLSGDNFCSTLQHRWRLLQPSERLVSSAFCFKVFLYVRSTTQPPVSFIVLL</sequence>